<dbReference type="GO" id="GO:0097367">
    <property type="term" value="F:carbohydrate derivative binding"/>
    <property type="evidence" value="ECO:0007669"/>
    <property type="project" value="InterPro"/>
</dbReference>
<evidence type="ECO:0000313" key="2">
    <source>
        <dbReference type="EMBL" id="NYE48972.1"/>
    </source>
</evidence>
<name>A0A852U0V7_9ACTN</name>
<dbReference type="RefSeq" id="WP_179644713.1">
    <property type="nucleotide sequence ID" value="NZ_BAAAYY010000031.1"/>
</dbReference>
<protein>
    <submittedName>
        <fullName evidence="2">Putative phosphosugar-binding protein</fullName>
    </submittedName>
</protein>
<dbReference type="CDD" id="cd05013">
    <property type="entry name" value="SIS_RpiR"/>
    <property type="match status" value="1"/>
</dbReference>
<dbReference type="Gene3D" id="3.40.50.10490">
    <property type="entry name" value="Glucose-6-phosphate isomerase like protein, domain 1"/>
    <property type="match status" value="1"/>
</dbReference>
<dbReference type="SUPFAM" id="SSF53697">
    <property type="entry name" value="SIS domain"/>
    <property type="match status" value="1"/>
</dbReference>
<proteinExistence type="predicted"/>
<organism evidence="2 3">
    <name type="scientific">Spinactinospora alkalitolerans</name>
    <dbReference type="NCBI Taxonomy" id="687207"/>
    <lineage>
        <taxon>Bacteria</taxon>
        <taxon>Bacillati</taxon>
        <taxon>Actinomycetota</taxon>
        <taxon>Actinomycetes</taxon>
        <taxon>Streptosporangiales</taxon>
        <taxon>Nocardiopsidaceae</taxon>
        <taxon>Spinactinospora</taxon>
    </lineage>
</organism>
<dbReference type="InterPro" id="IPR050099">
    <property type="entry name" value="SIS_GmhA/DiaA_subfam"/>
</dbReference>
<reference evidence="2 3" key="1">
    <citation type="submission" date="2020-07" db="EMBL/GenBank/DDBJ databases">
        <title>Sequencing the genomes of 1000 actinobacteria strains.</title>
        <authorList>
            <person name="Klenk H.-P."/>
        </authorList>
    </citation>
    <scope>NUCLEOTIDE SEQUENCE [LARGE SCALE GENOMIC DNA]</scope>
    <source>
        <strain evidence="2 3">CXB654</strain>
    </source>
</reference>
<dbReference type="PANTHER" id="PTHR30390">
    <property type="entry name" value="SEDOHEPTULOSE 7-PHOSPHATE ISOMERASE / DNAA INITIATOR-ASSOCIATING FACTOR FOR REPLICATION INITIATION"/>
    <property type="match status" value="1"/>
</dbReference>
<dbReference type="AlphaFoldDB" id="A0A852U0V7"/>
<dbReference type="EMBL" id="JACCCC010000001">
    <property type="protein sequence ID" value="NYE48972.1"/>
    <property type="molecule type" value="Genomic_DNA"/>
</dbReference>
<comment type="caution">
    <text evidence="2">The sequence shown here is derived from an EMBL/GenBank/DDBJ whole genome shotgun (WGS) entry which is preliminary data.</text>
</comment>
<dbReference type="InterPro" id="IPR046348">
    <property type="entry name" value="SIS_dom_sf"/>
</dbReference>
<accession>A0A852U0V7</accession>
<dbReference type="Pfam" id="PF13580">
    <property type="entry name" value="SIS_2"/>
    <property type="match status" value="1"/>
</dbReference>
<feature type="domain" description="SIS" evidence="1">
    <location>
        <begin position="40"/>
        <end position="215"/>
    </location>
</feature>
<dbReference type="InterPro" id="IPR001347">
    <property type="entry name" value="SIS_dom"/>
</dbReference>
<evidence type="ECO:0000259" key="1">
    <source>
        <dbReference type="PROSITE" id="PS51464"/>
    </source>
</evidence>
<dbReference type="GO" id="GO:1901135">
    <property type="term" value="P:carbohydrate derivative metabolic process"/>
    <property type="evidence" value="ECO:0007669"/>
    <property type="project" value="InterPro"/>
</dbReference>
<dbReference type="Proteomes" id="UP000589036">
    <property type="component" value="Unassembled WGS sequence"/>
</dbReference>
<dbReference type="PANTHER" id="PTHR30390:SF7">
    <property type="entry name" value="PHOSPHOHEPTOSE ISOMERASE"/>
    <property type="match status" value="1"/>
</dbReference>
<dbReference type="InterPro" id="IPR035472">
    <property type="entry name" value="RpiR-like_SIS"/>
</dbReference>
<gene>
    <name evidence="2" type="ORF">HDA32_004092</name>
</gene>
<evidence type="ECO:0000313" key="3">
    <source>
        <dbReference type="Proteomes" id="UP000589036"/>
    </source>
</evidence>
<keyword evidence="3" id="KW-1185">Reference proteome</keyword>
<sequence length="251" mass="25452">MNDDAGRTGAAANYFAALQALLAEVAATQSEAIDSAARAAAACVADGGMVHVFGSGHSQLVAIEPMVRAGGLGAVAAVVDPALSSVRPRRAALTERLPGYGAATMELADLRRGEVLFVVSNSGINPVPVDAALAARERGVHVVGVTSLAHSGAASPRHPSGRRLFEVADTVIDTRVPPGDTAITVSGAATGAVSTILGCAVLHAVTARTVELLAERGVEVPLLRSQNLDGAEESNARALAPYRTRLGPQTA</sequence>
<dbReference type="NCBIfam" id="NF002805">
    <property type="entry name" value="PRK02947.1"/>
    <property type="match status" value="1"/>
</dbReference>
<dbReference type="PROSITE" id="PS51464">
    <property type="entry name" value="SIS"/>
    <property type="match status" value="1"/>
</dbReference>